<protein>
    <recommendedName>
        <fullName evidence="7 8">Glutamate racemase</fullName>
        <ecNumber evidence="2 8">5.1.1.3</ecNumber>
    </recommendedName>
</protein>
<dbReference type="Pfam" id="PF01177">
    <property type="entry name" value="Asp_Glu_race"/>
    <property type="match status" value="1"/>
</dbReference>
<feature type="binding site" evidence="8">
    <location>
        <begin position="48"/>
        <end position="49"/>
    </location>
    <ligand>
        <name>substrate</name>
    </ligand>
</feature>
<keyword evidence="5 8" id="KW-0413">Isomerase</keyword>
<dbReference type="GO" id="GO:0008881">
    <property type="term" value="F:glutamate racemase activity"/>
    <property type="evidence" value="ECO:0007669"/>
    <property type="project" value="UniProtKB-UniRule"/>
</dbReference>
<dbReference type="GO" id="GO:0009252">
    <property type="term" value="P:peptidoglycan biosynthetic process"/>
    <property type="evidence" value="ECO:0007669"/>
    <property type="project" value="UniProtKB-UniRule"/>
</dbReference>
<dbReference type="InterPro" id="IPR033134">
    <property type="entry name" value="Asp/Glu_racemase_AS_2"/>
</dbReference>
<dbReference type="EC" id="5.1.1.3" evidence="2 8"/>
<name>A0A0C1GZ52_9BACT</name>
<dbReference type="InterPro" id="IPR018187">
    <property type="entry name" value="Asp/Glu_racemase_AS_1"/>
</dbReference>
<evidence type="ECO:0000256" key="3">
    <source>
        <dbReference type="ARBA" id="ARBA00022960"/>
    </source>
</evidence>
<proteinExistence type="inferred from homology"/>
<evidence type="ECO:0000256" key="4">
    <source>
        <dbReference type="ARBA" id="ARBA00022984"/>
    </source>
</evidence>
<feature type="binding site" evidence="8">
    <location>
        <begin position="16"/>
        <end position="17"/>
    </location>
    <ligand>
        <name>substrate</name>
    </ligand>
</feature>
<dbReference type="EMBL" id="JSAN01000133">
    <property type="protein sequence ID" value="KIC70864.1"/>
    <property type="molecule type" value="Genomic_DNA"/>
</dbReference>
<feature type="binding site" evidence="8">
    <location>
        <begin position="80"/>
        <end position="81"/>
    </location>
    <ligand>
        <name>substrate</name>
    </ligand>
</feature>
<dbReference type="SUPFAM" id="SSF53681">
    <property type="entry name" value="Aspartate/glutamate racemase"/>
    <property type="match status" value="2"/>
</dbReference>
<evidence type="ECO:0000256" key="6">
    <source>
        <dbReference type="ARBA" id="ARBA00023316"/>
    </source>
</evidence>
<dbReference type="InterPro" id="IPR001920">
    <property type="entry name" value="Asp/Glu_race"/>
</dbReference>
<comment type="function">
    <text evidence="8">Provides the (R)-glutamate required for cell wall biosynthesis.</text>
</comment>
<feature type="binding site" evidence="8">
    <location>
        <begin position="191"/>
        <end position="192"/>
    </location>
    <ligand>
        <name>substrate</name>
    </ligand>
</feature>
<dbReference type="Proteomes" id="UP000031465">
    <property type="component" value="Unassembled WGS sequence"/>
</dbReference>
<dbReference type="NCBIfam" id="TIGR00067">
    <property type="entry name" value="glut_race"/>
    <property type="match status" value="1"/>
</dbReference>
<evidence type="ECO:0000256" key="1">
    <source>
        <dbReference type="ARBA" id="ARBA00001602"/>
    </source>
</evidence>
<dbReference type="PANTHER" id="PTHR21198:SF2">
    <property type="entry name" value="GLUTAMATE RACEMASE"/>
    <property type="match status" value="1"/>
</dbReference>
<dbReference type="InterPro" id="IPR015942">
    <property type="entry name" value="Asp/Glu/hydantoin_racemase"/>
</dbReference>
<keyword evidence="4 8" id="KW-0573">Peptidoglycan synthesis</keyword>
<dbReference type="FunFam" id="3.40.50.1860:FF:000002">
    <property type="entry name" value="Glutamate racemase"/>
    <property type="match status" value="1"/>
</dbReference>
<dbReference type="AlphaFoldDB" id="A0A0C1GZ52"/>
<feature type="active site" description="Proton donor/acceptor" evidence="8">
    <location>
        <position position="190"/>
    </location>
</feature>
<dbReference type="PANTHER" id="PTHR21198">
    <property type="entry name" value="GLUTAMATE RACEMASE"/>
    <property type="match status" value="1"/>
</dbReference>
<organism evidence="9 10">
    <name type="scientific">Candidatus Protochlamydia amoebophila</name>
    <dbReference type="NCBI Taxonomy" id="362787"/>
    <lineage>
        <taxon>Bacteria</taxon>
        <taxon>Pseudomonadati</taxon>
        <taxon>Chlamydiota</taxon>
        <taxon>Chlamydiia</taxon>
        <taxon>Parachlamydiales</taxon>
        <taxon>Parachlamydiaceae</taxon>
        <taxon>Candidatus Protochlamydia</taxon>
    </lineage>
</organism>
<dbReference type="InterPro" id="IPR004391">
    <property type="entry name" value="Glu_race"/>
</dbReference>
<dbReference type="Gene3D" id="3.40.50.1860">
    <property type="match status" value="2"/>
</dbReference>
<keyword evidence="3 8" id="KW-0133">Cell shape</keyword>
<reference evidence="9 10" key="1">
    <citation type="journal article" date="2014" name="Mol. Biol. Evol.">
        <title>Massive expansion of Ubiquitination-related gene families within the Chlamydiae.</title>
        <authorList>
            <person name="Domman D."/>
            <person name="Collingro A."/>
            <person name="Lagkouvardos I."/>
            <person name="Gehre L."/>
            <person name="Weinmaier T."/>
            <person name="Rattei T."/>
            <person name="Subtil A."/>
            <person name="Horn M."/>
        </authorList>
    </citation>
    <scope>NUCLEOTIDE SEQUENCE [LARGE SCALE GENOMIC DNA]</scope>
    <source>
        <strain evidence="9 10">EI2</strain>
    </source>
</reference>
<evidence type="ECO:0000256" key="7">
    <source>
        <dbReference type="ARBA" id="ARBA00070053"/>
    </source>
</evidence>
<comment type="pathway">
    <text evidence="8">Cell wall biogenesis; peptidoglycan biosynthesis.</text>
</comment>
<evidence type="ECO:0000256" key="8">
    <source>
        <dbReference type="HAMAP-Rule" id="MF_00258"/>
    </source>
</evidence>
<dbReference type="GO" id="GO:0008360">
    <property type="term" value="P:regulation of cell shape"/>
    <property type="evidence" value="ECO:0007669"/>
    <property type="project" value="UniProtKB-KW"/>
</dbReference>
<evidence type="ECO:0000313" key="10">
    <source>
        <dbReference type="Proteomes" id="UP000031465"/>
    </source>
</evidence>
<dbReference type="PROSITE" id="PS00923">
    <property type="entry name" value="ASP_GLU_RACEMASE_1"/>
    <property type="match status" value="1"/>
</dbReference>
<dbReference type="PROSITE" id="PS00924">
    <property type="entry name" value="ASP_GLU_RACEMASE_2"/>
    <property type="match status" value="1"/>
</dbReference>
<comment type="caution">
    <text evidence="9">The sequence shown here is derived from an EMBL/GenBank/DDBJ whole genome shotgun (WGS) entry which is preliminary data.</text>
</comment>
<comment type="catalytic activity">
    <reaction evidence="1 8">
        <text>L-glutamate = D-glutamate</text>
        <dbReference type="Rhea" id="RHEA:12813"/>
        <dbReference type="ChEBI" id="CHEBI:29985"/>
        <dbReference type="ChEBI" id="CHEBI:29986"/>
        <dbReference type="EC" id="5.1.1.3"/>
    </reaction>
</comment>
<dbReference type="PATRIC" id="fig|362787.3.peg.1931"/>
<dbReference type="GO" id="GO:0071555">
    <property type="term" value="P:cell wall organization"/>
    <property type="evidence" value="ECO:0007669"/>
    <property type="project" value="UniProtKB-KW"/>
</dbReference>
<dbReference type="HAMAP" id="MF_00258">
    <property type="entry name" value="Glu_racemase"/>
    <property type="match status" value="1"/>
</dbReference>
<feature type="active site" description="Proton donor/acceptor" evidence="8">
    <location>
        <position position="79"/>
    </location>
</feature>
<keyword evidence="6 8" id="KW-0961">Cell wall biogenesis/degradation</keyword>
<evidence type="ECO:0000313" key="9">
    <source>
        <dbReference type="EMBL" id="KIC70864.1"/>
    </source>
</evidence>
<evidence type="ECO:0000256" key="5">
    <source>
        <dbReference type="ARBA" id="ARBA00023235"/>
    </source>
</evidence>
<gene>
    <name evidence="8 9" type="primary">murI</name>
    <name evidence="9" type="ORF">DB44_FL00240</name>
</gene>
<evidence type="ECO:0000256" key="2">
    <source>
        <dbReference type="ARBA" id="ARBA00013090"/>
    </source>
</evidence>
<dbReference type="RefSeq" id="WP_039360507.1">
    <property type="nucleotide sequence ID" value="NZ_JSAN01000133.1"/>
</dbReference>
<accession>A0A0C1GZ52</accession>
<sequence length="273" mass="30007">MAFNHLASSHAIGLFDSGVGGLTVMREMIRLLPQENLLYLGDTARVPYGNKSAATIIRYSIENAIFLLEKQIKVLVVACNTASALALPKLKQLFHLPIIGVIEPGAKLAAATTRNKRIAVLGTKGTIESGAYQSAIHQLIPDAIIFPIACPLLVSLVEEGFLYHSASKLIIQEYLKNLEKADVDTILLGCTHYPLLKPLIEEIMGSSVTIIDSALTCAQTVKKLLESHQLVHSNQHAIHQYFVTDDPEKFRQLGEYLFQSPLPLVELHKVIHS</sequence>
<dbReference type="UniPathway" id="UPA00219"/>
<comment type="similarity">
    <text evidence="8">Belongs to the aspartate/glutamate racemases family.</text>
</comment>